<dbReference type="PANTHER" id="PTHR43459:SF1">
    <property type="entry name" value="EG:BACN32G11.4 PROTEIN"/>
    <property type="match status" value="1"/>
</dbReference>
<gene>
    <name evidence="1" type="ORF">GCM10023321_31260</name>
</gene>
<comment type="caution">
    <text evidence="1">The sequence shown here is derived from an EMBL/GenBank/DDBJ whole genome shotgun (WGS) entry which is preliminary data.</text>
</comment>
<dbReference type="Pfam" id="PF00378">
    <property type="entry name" value="ECH_1"/>
    <property type="match status" value="1"/>
</dbReference>
<dbReference type="InterPro" id="IPR001753">
    <property type="entry name" value="Enoyl-CoA_hydra/iso"/>
</dbReference>
<reference evidence="2" key="1">
    <citation type="journal article" date="2019" name="Int. J. Syst. Evol. Microbiol.">
        <title>The Global Catalogue of Microorganisms (GCM) 10K type strain sequencing project: providing services to taxonomists for standard genome sequencing and annotation.</title>
        <authorList>
            <consortium name="The Broad Institute Genomics Platform"/>
            <consortium name="The Broad Institute Genome Sequencing Center for Infectious Disease"/>
            <person name="Wu L."/>
            <person name="Ma J."/>
        </authorList>
    </citation>
    <scope>NUCLEOTIDE SEQUENCE [LARGE SCALE GENOMIC DNA]</scope>
    <source>
        <strain evidence="2">JCM 18303</strain>
    </source>
</reference>
<dbReference type="CDD" id="cd06558">
    <property type="entry name" value="crotonase-like"/>
    <property type="match status" value="1"/>
</dbReference>
<dbReference type="Gene3D" id="3.90.226.10">
    <property type="entry name" value="2-enoyl-CoA Hydratase, Chain A, domain 1"/>
    <property type="match status" value="1"/>
</dbReference>
<dbReference type="PANTHER" id="PTHR43459">
    <property type="entry name" value="ENOYL-COA HYDRATASE"/>
    <property type="match status" value="1"/>
</dbReference>
<name>A0ABP9Q3K6_9PSEU</name>
<dbReference type="Proteomes" id="UP001428817">
    <property type="component" value="Unassembled WGS sequence"/>
</dbReference>
<evidence type="ECO:0000313" key="2">
    <source>
        <dbReference type="Proteomes" id="UP001428817"/>
    </source>
</evidence>
<proteinExistence type="predicted"/>
<evidence type="ECO:0000313" key="1">
    <source>
        <dbReference type="EMBL" id="GAA5156146.1"/>
    </source>
</evidence>
<sequence>MMERTYAEVLAAAEQSGVELVATEHRGDHAIVRLADPDKLNVLSAPLTVQLRAALERLVIDRDVRSVVITGAGRAFSAGGDLRMMSEATERLRDPADVEGASLPWQWIRYQFGGIARLIARSDKAFVAALNGPAAGVGLAFALACDLTLAARGAVLVPAFGKLGLLPEVGTSWALTRALGYRRAFAYYVGGEHIDAERALELGLVNEVVPAEELLAAALDWCAKVAALPPHALAMAKPLLRSAAELSWEHALTMEEFAEPLCFTTEGFANGVRQVIAQTSGDGQ</sequence>
<accession>A0ABP9Q3K6</accession>
<protein>
    <submittedName>
        <fullName evidence="1">Crotonase/enoyl-CoA hydratase family protein</fullName>
    </submittedName>
</protein>
<dbReference type="SUPFAM" id="SSF52096">
    <property type="entry name" value="ClpP/crotonase"/>
    <property type="match status" value="1"/>
</dbReference>
<dbReference type="EMBL" id="BAABJP010000010">
    <property type="protein sequence ID" value="GAA5156146.1"/>
    <property type="molecule type" value="Genomic_DNA"/>
</dbReference>
<organism evidence="1 2">
    <name type="scientific">Pseudonocardia eucalypti</name>
    <dbReference type="NCBI Taxonomy" id="648755"/>
    <lineage>
        <taxon>Bacteria</taxon>
        <taxon>Bacillati</taxon>
        <taxon>Actinomycetota</taxon>
        <taxon>Actinomycetes</taxon>
        <taxon>Pseudonocardiales</taxon>
        <taxon>Pseudonocardiaceae</taxon>
        <taxon>Pseudonocardia</taxon>
    </lineage>
</organism>
<dbReference type="InterPro" id="IPR029045">
    <property type="entry name" value="ClpP/crotonase-like_dom_sf"/>
</dbReference>
<keyword evidence="2" id="KW-1185">Reference proteome</keyword>